<dbReference type="SUPFAM" id="SSF50965">
    <property type="entry name" value="Galactose oxidase, central domain"/>
    <property type="match status" value="1"/>
</dbReference>
<gene>
    <name evidence="5" type="ORF">P43SY_005145</name>
</gene>
<organism evidence="5 6">
    <name type="scientific">Pythium insidiosum</name>
    <name type="common">Pythiosis disease agent</name>
    <dbReference type="NCBI Taxonomy" id="114742"/>
    <lineage>
        <taxon>Eukaryota</taxon>
        <taxon>Sar</taxon>
        <taxon>Stramenopiles</taxon>
        <taxon>Oomycota</taxon>
        <taxon>Peronosporomycetes</taxon>
        <taxon>Pythiales</taxon>
        <taxon>Pythiaceae</taxon>
        <taxon>Pythium</taxon>
    </lineage>
</organism>
<dbReference type="Proteomes" id="UP001209570">
    <property type="component" value="Unassembled WGS sequence"/>
</dbReference>
<evidence type="ECO:0000313" key="6">
    <source>
        <dbReference type="Proteomes" id="UP001209570"/>
    </source>
</evidence>
<reference evidence="5" key="1">
    <citation type="submission" date="2021-12" db="EMBL/GenBank/DDBJ databases">
        <title>Prjna785345.</title>
        <authorList>
            <person name="Rujirawat T."/>
            <person name="Krajaejun T."/>
        </authorList>
    </citation>
    <scope>NUCLEOTIDE SEQUENCE</scope>
    <source>
        <strain evidence="5">Pi057C3</strain>
    </source>
</reference>
<feature type="compositionally biased region" description="Low complexity" evidence="4">
    <location>
        <begin position="109"/>
        <end position="123"/>
    </location>
</feature>
<protein>
    <recommendedName>
        <fullName evidence="7">Galactose oxidase</fullName>
    </recommendedName>
</protein>
<evidence type="ECO:0000313" key="5">
    <source>
        <dbReference type="EMBL" id="KAJ0393576.1"/>
    </source>
</evidence>
<evidence type="ECO:0008006" key="7">
    <source>
        <dbReference type="Google" id="ProtNLM"/>
    </source>
</evidence>
<keyword evidence="6" id="KW-1185">Reference proteome</keyword>
<feature type="region of interest" description="Disordered" evidence="4">
    <location>
        <begin position="432"/>
        <end position="456"/>
    </location>
</feature>
<evidence type="ECO:0000256" key="3">
    <source>
        <dbReference type="SAM" id="Coils"/>
    </source>
</evidence>
<dbReference type="PANTHER" id="PTHR46647">
    <property type="entry name" value="RAB9 EFFECTOR PROTEIN WITH KELCH MOTIFS"/>
    <property type="match status" value="1"/>
</dbReference>
<proteinExistence type="predicted"/>
<dbReference type="Pfam" id="PF24681">
    <property type="entry name" value="Kelch_KLHDC2_KLHL20_DRC7"/>
    <property type="match status" value="1"/>
</dbReference>
<dbReference type="EMBL" id="JAKCXM010000481">
    <property type="protein sequence ID" value="KAJ0393576.1"/>
    <property type="molecule type" value="Genomic_DNA"/>
</dbReference>
<feature type="compositionally biased region" description="Basic and acidic residues" evidence="4">
    <location>
        <begin position="432"/>
        <end position="447"/>
    </location>
</feature>
<feature type="coiled-coil region" evidence="3">
    <location>
        <begin position="336"/>
        <end position="377"/>
    </location>
</feature>
<dbReference type="InterPro" id="IPR015915">
    <property type="entry name" value="Kelch-typ_b-propeller"/>
</dbReference>
<keyword evidence="3" id="KW-0175">Coiled coil</keyword>
<feature type="region of interest" description="Disordered" evidence="4">
    <location>
        <begin position="44"/>
        <end position="78"/>
    </location>
</feature>
<feature type="compositionally biased region" description="Acidic residues" evidence="4">
    <location>
        <begin position="68"/>
        <end position="78"/>
    </location>
</feature>
<dbReference type="InterPro" id="IPR052124">
    <property type="entry name" value="Rab9_kelch_effector"/>
</dbReference>
<comment type="caution">
    <text evidence="5">The sequence shown here is derived from an EMBL/GenBank/DDBJ whole genome shotgun (WGS) entry which is preliminary data.</text>
</comment>
<accession>A0AAD5Q2N5</accession>
<keyword evidence="1" id="KW-0880">Kelch repeat</keyword>
<name>A0AAD5Q2N5_PYTIN</name>
<dbReference type="PANTHER" id="PTHR46647:SF1">
    <property type="entry name" value="RAB9 EFFECTOR PROTEIN WITH KELCH MOTIFS"/>
    <property type="match status" value="1"/>
</dbReference>
<evidence type="ECO:0000256" key="1">
    <source>
        <dbReference type="ARBA" id="ARBA00022441"/>
    </source>
</evidence>
<dbReference type="AlphaFoldDB" id="A0AAD5Q2N5"/>
<keyword evidence="2" id="KW-0677">Repeat</keyword>
<feature type="region of interest" description="Disordered" evidence="4">
    <location>
        <begin position="98"/>
        <end position="149"/>
    </location>
</feature>
<dbReference type="InterPro" id="IPR011043">
    <property type="entry name" value="Gal_Oxase/kelch_b-propeller"/>
</dbReference>
<evidence type="ECO:0000256" key="2">
    <source>
        <dbReference type="ARBA" id="ARBA00022737"/>
    </source>
</evidence>
<sequence>MTLLPPTSSVLLFGGSDGNEFFKDVYVLEPAQYAAVDAVQPRTAVDAADNGPPSVALSAAMTSGDPFSTEEQDQEPDAEPLAQTLVWKRLVVTQAPCAPPLGRRFSRPSSASSTSSSSSSLASQPQDPMPLPGGGRDHHTMHYVPSPTEDERARGFRVLVLGNVLVSDASTAEADSQQSFEMHEMRVEELRVRQPMLDAQWSTKPVKSMWKPKARHAHCSALVGDQLFCFGGKDATSTNFFNDLFYFDVALRQWRSVATTGTSPAPRALATLSASPTQEHLILYGGSNNQKHFAGMYLFDIPAGRWDSLVQNGDRPSRARQQEAMTASEVALRTQNDRLEQRHDVLSRRCEAMERRVETLEREKRELHEQLVAAEAEVFAYRKTMQNVVPSLSSTLTSAIEDAARQQASASSMIETKLSLLHDILDDIRHASGERTEPDDSPQKRSGTDTGGTIHHMGLAVVYSETD</sequence>
<dbReference type="Gene3D" id="2.120.10.80">
    <property type="entry name" value="Kelch-type beta propeller"/>
    <property type="match status" value="1"/>
</dbReference>
<evidence type="ECO:0000256" key="4">
    <source>
        <dbReference type="SAM" id="MobiDB-lite"/>
    </source>
</evidence>